<dbReference type="AlphaFoldDB" id="A0A432MDW1"/>
<comment type="caution">
    <text evidence="2">The sequence shown here is derived from an EMBL/GenBank/DDBJ whole genome shotgun (WGS) entry which is preliminary data.</text>
</comment>
<feature type="region of interest" description="Disordered" evidence="1">
    <location>
        <begin position="66"/>
        <end position="94"/>
    </location>
</feature>
<dbReference type="Proteomes" id="UP000280296">
    <property type="component" value="Unassembled WGS sequence"/>
</dbReference>
<dbReference type="RefSeq" id="WP_126727723.1">
    <property type="nucleotide sequence ID" value="NZ_RYZH01000063.1"/>
</dbReference>
<evidence type="ECO:0000256" key="1">
    <source>
        <dbReference type="SAM" id="MobiDB-lite"/>
    </source>
</evidence>
<feature type="compositionally biased region" description="Basic and acidic residues" evidence="1">
    <location>
        <begin position="36"/>
        <end position="49"/>
    </location>
</feature>
<dbReference type="PROSITE" id="PS51257">
    <property type="entry name" value="PROKAR_LIPOPROTEIN"/>
    <property type="match status" value="1"/>
</dbReference>
<organism evidence="2 3">
    <name type="scientific">Tautonia sociabilis</name>
    <dbReference type="NCBI Taxonomy" id="2080755"/>
    <lineage>
        <taxon>Bacteria</taxon>
        <taxon>Pseudomonadati</taxon>
        <taxon>Planctomycetota</taxon>
        <taxon>Planctomycetia</taxon>
        <taxon>Isosphaerales</taxon>
        <taxon>Isosphaeraceae</taxon>
        <taxon>Tautonia</taxon>
    </lineage>
</organism>
<reference evidence="2 3" key="2">
    <citation type="submission" date="2019-01" db="EMBL/GenBank/DDBJ databases">
        <title>Tautonia sociabilis, a novel thermotolerant planctomycete of Isosphaeraceae family, isolated from a 4000 m deep subterranean habitat.</title>
        <authorList>
            <person name="Kovaleva O.L."/>
            <person name="Elcheninov A.G."/>
            <person name="Van Heerden E."/>
            <person name="Toshchakov S.V."/>
            <person name="Novikov A."/>
            <person name="Bonch-Osmolovskaya E.A."/>
            <person name="Kublanov I.V."/>
        </authorList>
    </citation>
    <scope>NUCLEOTIDE SEQUENCE [LARGE SCALE GENOMIC DNA]</scope>
    <source>
        <strain evidence="2 3">GM2012</strain>
    </source>
</reference>
<gene>
    <name evidence="2" type="ORF">TsocGM_22585</name>
</gene>
<feature type="region of interest" description="Disordered" evidence="1">
    <location>
        <begin position="24"/>
        <end position="49"/>
    </location>
</feature>
<protein>
    <submittedName>
        <fullName evidence="2">Uncharacterized protein</fullName>
    </submittedName>
</protein>
<evidence type="ECO:0000313" key="2">
    <source>
        <dbReference type="EMBL" id="RUL83186.1"/>
    </source>
</evidence>
<name>A0A432MDW1_9BACT</name>
<evidence type="ECO:0000313" key="3">
    <source>
        <dbReference type="Proteomes" id="UP000280296"/>
    </source>
</evidence>
<reference evidence="2 3" key="1">
    <citation type="submission" date="2018-12" db="EMBL/GenBank/DDBJ databases">
        <authorList>
            <person name="Toschakov S.V."/>
        </authorList>
    </citation>
    <scope>NUCLEOTIDE SEQUENCE [LARGE SCALE GENOMIC DNA]</scope>
    <source>
        <strain evidence="2 3">GM2012</strain>
    </source>
</reference>
<keyword evidence="3" id="KW-1185">Reference proteome</keyword>
<proteinExistence type="predicted"/>
<accession>A0A432MDW1</accession>
<dbReference type="EMBL" id="RYZH01000063">
    <property type="protein sequence ID" value="RUL83186.1"/>
    <property type="molecule type" value="Genomic_DNA"/>
</dbReference>
<sequence length="94" mass="10009">MNIIKGFFPNGAMAAGLLLAGCEPPTGNRSPNALDNPERAARARAQAEDVERANREAEAAFYRSLRVAAEPEAEDPASTRPAVETGRTPSDIED</sequence>